<proteinExistence type="predicted"/>
<evidence type="ECO:0000313" key="2">
    <source>
        <dbReference type="Proteomes" id="UP000285740"/>
    </source>
</evidence>
<protein>
    <submittedName>
        <fullName evidence="1">Excisionase</fullName>
    </submittedName>
</protein>
<organism evidence="1 2">
    <name type="scientific">Eubacterium ventriosum</name>
    <dbReference type="NCBI Taxonomy" id="39496"/>
    <lineage>
        <taxon>Bacteria</taxon>
        <taxon>Bacillati</taxon>
        <taxon>Bacillota</taxon>
        <taxon>Clostridia</taxon>
        <taxon>Eubacteriales</taxon>
        <taxon>Eubacteriaceae</taxon>
        <taxon>Eubacterium</taxon>
    </lineage>
</organism>
<accession>A0A413T7W0</accession>
<dbReference type="AlphaFoldDB" id="A0A413T7W0"/>
<dbReference type="InterPro" id="IPR015122">
    <property type="entry name" value="Tn916-Xis"/>
</dbReference>
<comment type="caution">
    <text evidence="1">The sequence shown here is derived from an EMBL/GenBank/DDBJ whole genome shotgun (WGS) entry which is preliminary data.</text>
</comment>
<dbReference type="Gene3D" id="3.90.105.50">
    <property type="match status" value="1"/>
</dbReference>
<dbReference type="InterPro" id="IPR038148">
    <property type="entry name" value="Tn1545/Tn916_Xis"/>
</dbReference>
<name>A0A413T7W0_9FIRM</name>
<sequence length="67" mass="8017">MSNYEIPYWKKYTLSIEEAAAYFRIGEGKLRKLVSENPNAEYLLWNGNRVQIKRERFERFVDTLSAI</sequence>
<reference evidence="1 2" key="1">
    <citation type="submission" date="2018-08" db="EMBL/GenBank/DDBJ databases">
        <title>A genome reference for cultivated species of the human gut microbiota.</title>
        <authorList>
            <person name="Zou Y."/>
            <person name="Xue W."/>
            <person name="Luo G."/>
        </authorList>
    </citation>
    <scope>NUCLEOTIDE SEQUENCE [LARGE SCALE GENOMIC DNA]</scope>
    <source>
        <strain evidence="1 2">AM42-30</strain>
    </source>
</reference>
<dbReference type="EMBL" id="QSFV01000008">
    <property type="protein sequence ID" value="RHA81108.1"/>
    <property type="molecule type" value="Genomic_DNA"/>
</dbReference>
<evidence type="ECO:0000313" key="1">
    <source>
        <dbReference type="EMBL" id="RHA81108.1"/>
    </source>
</evidence>
<dbReference type="RefSeq" id="WP_118030255.1">
    <property type="nucleotide sequence ID" value="NZ_QSFV01000008.1"/>
</dbReference>
<gene>
    <name evidence="1" type="ORF">DW918_04130</name>
</gene>
<dbReference type="Proteomes" id="UP000285740">
    <property type="component" value="Unassembled WGS sequence"/>
</dbReference>
<dbReference type="Pfam" id="PF09035">
    <property type="entry name" value="Tn916-Xis"/>
    <property type="match status" value="1"/>
</dbReference>